<protein>
    <submittedName>
        <fullName evidence="2">Uncharacterized protein</fullName>
    </submittedName>
</protein>
<dbReference type="EMBL" id="JBHUMR010000028">
    <property type="protein sequence ID" value="MFD2618750.1"/>
    <property type="molecule type" value="Genomic_DNA"/>
</dbReference>
<dbReference type="Proteomes" id="UP001597458">
    <property type="component" value="Unassembled WGS sequence"/>
</dbReference>
<evidence type="ECO:0000256" key="1">
    <source>
        <dbReference type="SAM" id="Phobius"/>
    </source>
</evidence>
<accession>A0ABW5PUX1</accession>
<sequence>MKKESIHSAIIVFYFLSICSIIMAIVTGYYYSHYDSDLDTGNSFNHIVGGDAYNYIIMGARATMWMGLGIIFTIIATGLLIGYFILFKNETLNSPIHLEKINEDEIDESSNVSTALVTKYKTTGDKALDEFVLHHQGDNGDPDWGDPNDKANDNYWEDDKIYNELNNLIYEGRKRKTLY</sequence>
<feature type="transmembrane region" description="Helical" evidence="1">
    <location>
        <begin position="64"/>
        <end position="86"/>
    </location>
</feature>
<keyword evidence="1" id="KW-0472">Membrane</keyword>
<proteinExistence type="predicted"/>
<reference evidence="3" key="1">
    <citation type="journal article" date="2019" name="Int. J. Syst. Evol. Microbiol.">
        <title>The Global Catalogue of Microorganisms (GCM) 10K type strain sequencing project: providing services to taxonomists for standard genome sequencing and annotation.</title>
        <authorList>
            <consortium name="The Broad Institute Genomics Platform"/>
            <consortium name="The Broad Institute Genome Sequencing Center for Infectious Disease"/>
            <person name="Wu L."/>
            <person name="Ma J."/>
        </authorList>
    </citation>
    <scope>NUCLEOTIDE SEQUENCE [LARGE SCALE GENOMIC DNA]</scope>
    <source>
        <strain evidence="3">TISTR 2241</strain>
    </source>
</reference>
<feature type="transmembrane region" description="Helical" evidence="1">
    <location>
        <begin position="12"/>
        <end position="31"/>
    </location>
</feature>
<comment type="caution">
    <text evidence="2">The sequence shown here is derived from an EMBL/GenBank/DDBJ whole genome shotgun (WGS) entry which is preliminary data.</text>
</comment>
<name>A0ABW5PUX1_9BACI</name>
<evidence type="ECO:0000313" key="3">
    <source>
        <dbReference type="Proteomes" id="UP001597458"/>
    </source>
</evidence>
<keyword evidence="3" id="KW-1185">Reference proteome</keyword>
<keyword evidence="1" id="KW-1133">Transmembrane helix</keyword>
<gene>
    <name evidence="2" type="ORF">ACFSTF_15790</name>
</gene>
<keyword evidence="1" id="KW-0812">Transmembrane</keyword>
<dbReference type="RefSeq" id="WP_141191593.1">
    <property type="nucleotide sequence ID" value="NZ_JBHUMR010000028.1"/>
</dbReference>
<organism evidence="2 3">
    <name type="scientific">Terrilactibacillus laevilacticus</name>
    <dbReference type="NCBI Taxonomy" id="1380157"/>
    <lineage>
        <taxon>Bacteria</taxon>
        <taxon>Bacillati</taxon>
        <taxon>Bacillota</taxon>
        <taxon>Bacilli</taxon>
        <taxon>Bacillales</taxon>
        <taxon>Bacillaceae</taxon>
        <taxon>Terrilactibacillus</taxon>
    </lineage>
</organism>
<evidence type="ECO:0000313" key="2">
    <source>
        <dbReference type="EMBL" id="MFD2618750.1"/>
    </source>
</evidence>